<feature type="compositionally biased region" description="Polar residues" evidence="1">
    <location>
        <begin position="116"/>
        <end position="144"/>
    </location>
</feature>
<feature type="compositionally biased region" description="Basic and acidic residues" evidence="1">
    <location>
        <begin position="800"/>
        <end position="822"/>
    </location>
</feature>
<evidence type="ECO:0000256" key="1">
    <source>
        <dbReference type="SAM" id="MobiDB-lite"/>
    </source>
</evidence>
<evidence type="ECO:0000313" key="4">
    <source>
        <dbReference type="Proteomes" id="UP001213000"/>
    </source>
</evidence>
<protein>
    <submittedName>
        <fullName evidence="3">Uncharacterized protein</fullName>
    </submittedName>
</protein>
<dbReference type="EMBL" id="JANIEX010001262">
    <property type="protein sequence ID" value="KAJ3559956.1"/>
    <property type="molecule type" value="Genomic_DNA"/>
</dbReference>
<organism evidence="3 4">
    <name type="scientific">Leucocoprinus birnbaumii</name>
    <dbReference type="NCBI Taxonomy" id="56174"/>
    <lineage>
        <taxon>Eukaryota</taxon>
        <taxon>Fungi</taxon>
        <taxon>Dikarya</taxon>
        <taxon>Basidiomycota</taxon>
        <taxon>Agaricomycotina</taxon>
        <taxon>Agaricomycetes</taxon>
        <taxon>Agaricomycetidae</taxon>
        <taxon>Agaricales</taxon>
        <taxon>Agaricineae</taxon>
        <taxon>Agaricaceae</taxon>
        <taxon>Leucocoprinus</taxon>
    </lineage>
</organism>
<feature type="compositionally biased region" description="Polar residues" evidence="1">
    <location>
        <begin position="712"/>
        <end position="726"/>
    </location>
</feature>
<name>A0AAD5VH04_9AGAR</name>
<feature type="transmembrane region" description="Helical" evidence="2">
    <location>
        <begin position="154"/>
        <end position="170"/>
    </location>
</feature>
<keyword evidence="2" id="KW-0812">Transmembrane</keyword>
<evidence type="ECO:0000256" key="2">
    <source>
        <dbReference type="SAM" id="Phobius"/>
    </source>
</evidence>
<feature type="region of interest" description="Disordered" evidence="1">
    <location>
        <begin position="712"/>
        <end position="742"/>
    </location>
</feature>
<feature type="region of interest" description="Disordered" evidence="1">
    <location>
        <begin position="778"/>
        <end position="823"/>
    </location>
</feature>
<feature type="region of interest" description="Disordered" evidence="1">
    <location>
        <begin position="382"/>
        <end position="405"/>
    </location>
</feature>
<dbReference type="AlphaFoldDB" id="A0AAD5VH04"/>
<proteinExistence type="predicted"/>
<comment type="caution">
    <text evidence="3">The sequence shown here is derived from an EMBL/GenBank/DDBJ whole genome shotgun (WGS) entry which is preliminary data.</text>
</comment>
<keyword evidence="2" id="KW-0472">Membrane</keyword>
<feature type="region of interest" description="Disordered" evidence="1">
    <location>
        <begin position="307"/>
        <end position="360"/>
    </location>
</feature>
<feature type="compositionally biased region" description="Polar residues" evidence="1">
    <location>
        <begin position="974"/>
        <end position="990"/>
    </location>
</feature>
<feature type="compositionally biased region" description="Polar residues" evidence="1">
    <location>
        <begin position="348"/>
        <end position="360"/>
    </location>
</feature>
<sequence>MRDFTTEAGEGVEVMPGSSAFLTQELETFPLSASTDTEDALSDPDNLSGDSEFEWRPQFLIYLLQNIETLIATAQLTKPTNPLVERFKYNVISSSLLSPDLPAPHSHGQTRHHCAQQHSIPGNLPHSRTSSELSQNQHHPVIPTSCSDSAANEAQFGLLSGLVVLFAVLLNAGLTRLAILTLWTGLAGIYYLRVQNHATRLLDLTPCLQTLDDLISANTDWETIIQEVVTMLERDERTLLSSSISPQLSSLRVALHSTLQTTQTQCDNVRHLLSALTSPSDLSQLSEMYAPPSPYKQNFSFHDIRSAQSLPQPPSQKRRQRPMSIPTPPSPSATMTSFTDHKRMTWNGPHNSGSFYSNNLSSMTPLARRRTRHRSDLSALLGTSASTSTSMSAPVTPAPSSPLARVSEDVHDEDLDASLVDSSLDQSLNQDEPELGGEHETTSFGAAALKLNRNRAANGFEAFSHRTLPSPLLSPISSPPRFHPHPPPPSANSSGNYILPISPRSSFVGSSRFTAIHTSRQPLSLSALRHALQAAIGAKRYACAHLLALRFREEDSISVATPTAASMALCGSSLGSCGILEAENTYWDDVRSIMELLIGALSDATSRLCEALREAEAMRLRDQTPTPVGSVDLGTGESANPEVRKLVLEKEAAGKQRGSGEMLSARPGSASVISFAPMPSQFSRFAGHVAALQSALDDARGYLEECVNTLNDPNIPSTANLSQTDRTLPDGEEGQSENEDHPALRAFEKLRRELGFVLRECERGRNRLLDLVKPPQLSDLDHHEDIEGSEEGTPGLGHDSLSEESDKADHVVSPSHSEDGVKDNVGGSCVDVNHLPPAHTNAEQVFEADTSLLSSTPIRPKSRLSREERIRLVKARRESGLGPGMAASVGLGVGLDPSPVIHGDDDNEGGHAEKWGPGGDVVQELKDVIWKVGERRRKVQSQLPTARQSQPSPSLRQPDEDSHSASSIAREPSLPSSLDTPNSHSVSDSPVLSPKPRRLMRASMSSLSRSPESSLDFSPSLIPRRTSLMNMRNVLENLQREVSEAVGKDIEEEDCVLSTE</sequence>
<feature type="compositionally biased region" description="Low complexity" evidence="1">
    <location>
        <begin position="382"/>
        <end position="395"/>
    </location>
</feature>
<evidence type="ECO:0000313" key="3">
    <source>
        <dbReference type="EMBL" id="KAJ3559956.1"/>
    </source>
</evidence>
<feature type="compositionally biased region" description="Polar residues" evidence="1">
    <location>
        <begin position="940"/>
        <end position="955"/>
    </location>
</feature>
<feature type="compositionally biased region" description="Basic and acidic residues" evidence="1">
    <location>
        <begin position="902"/>
        <end position="914"/>
    </location>
</feature>
<dbReference type="Proteomes" id="UP001213000">
    <property type="component" value="Unassembled WGS sequence"/>
</dbReference>
<reference evidence="3" key="1">
    <citation type="submission" date="2022-07" db="EMBL/GenBank/DDBJ databases">
        <title>Genome Sequence of Leucocoprinus birnbaumii.</title>
        <authorList>
            <person name="Buettner E."/>
        </authorList>
    </citation>
    <scope>NUCLEOTIDE SEQUENCE</scope>
    <source>
        <strain evidence="3">VT141</strain>
    </source>
</reference>
<feature type="region of interest" description="Disordered" evidence="1">
    <location>
        <begin position="100"/>
        <end position="144"/>
    </location>
</feature>
<feature type="region of interest" description="Disordered" evidence="1">
    <location>
        <begin position="936"/>
        <end position="1020"/>
    </location>
</feature>
<feature type="region of interest" description="Disordered" evidence="1">
    <location>
        <begin position="897"/>
        <end position="920"/>
    </location>
</feature>
<feature type="compositionally biased region" description="Low complexity" evidence="1">
    <location>
        <begin position="1001"/>
        <end position="1020"/>
    </location>
</feature>
<keyword evidence="4" id="KW-1185">Reference proteome</keyword>
<keyword evidence="2" id="KW-1133">Transmembrane helix</keyword>
<gene>
    <name evidence="3" type="ORF">NP233_g11132</name>
</gene>
<feature type="region of interest" description="Disordered" evidence="1">
    <location>
        <begin position="420"/>
        <end position="440"/>
    </location>
</feature>
<accession>A0AAD5VH04</accession>